<keyword evidence="1 2" id="KW-0597">Phosphoprotein</keyword>
<dbReference type="CDD" id="cd00156">
    <property type="entry name" value="REC"/>
    <property type="match status" value="1"/>
</dbReference>
<sequence length="130" mass="14498">MGYILIIDDDHAVQSVFTQFLKSLGYRTESADNGKDGLDQMLAETPDLIITDIMMPEMDGLELVTYIRNHNSELPIIAISGGMQTASMNFLPLAKRFGACKVFEKPVSLIQLREAIHELLNHTDEKADNS</sequence>
<feature type="domain" description="Response regulatory" evidence="3">
    <location>
        <begin position="3"/>
        <end position="120"/>
    </location>
</feature>
<dbReference type="SMART" id="SM00448">
    <property type="entry name" value="REC"/>
    <property type="match status" value="1"/>
</dbReference>
<evidence type="ECO:0000256" key="1">
    <source>
        <dbReference type="ARBA" id="ARBA00022553"/>
    </source>
</evidence>
<evidence type="ECO:0000259" key="3">
    <source>
        <dbReference type="PROSITE" id="PS50110"/>
    </source>
</evidence>
<dbReference type="GO" id="GO:0000160">
    <property type="term" value="P:phosphorelay signal transduction system"/>
    <property type="evidence" value="ECO:0007669"/>
    <property type="project" value="InterPro"/>
</dbReference>
<accession>A0A6P1M6F8</accession>
<dbReference type="KEGG" id="taer:GT409_09075"/>
<proteinExistence type="predicted"/>
<dbReference type="InterPro" id="IPR011006">
    <property type="entry name" value="CheY-like_superfamily"/>
</dbReference>
<evidence type="ECO:0000313" key="5">
    <source>
        <dbReference type="Proteomes" id="UP000464954"/>
    </source>
</evidence>
<evidence type="ECO:0000313" key="4">
    <source>
        <dbReference type="EMBL" id="QHI69602.1"/>
    </source>
</evidence>
<dbReference type="EMBL" id="CP047593">
    <property type="protein sequence ID" value="QHI69602.1"/>
    <property type="molecule type" value="Genomic_DNA"/>
</dbReference>
<dbReference type="Pfam" id="PF00072">
    <property type="entry name" value="Response_reg"/>
    <property type="match status" value="1"/>
</dbReference>
<feature type="modified residue" description="4-aspartylphosphate" evidence="2">
    <location>
        <position position="52"/>
    </location>
</feature>
<dbReference type="PROSITE" id="PS50110">
    <property type="entry name" value="RESPONSE_REGULATORY"/>
    <property type="match status" value="1"/>
</dbReference>
<gene>
    <name evidence="4" type="ORF">GT409_09075</name>
</gene>
<evidence type="ECO:0000256" key="2">
    <source>
        <dbReference type="PROSITE-ProRule" id="PRU00169"/>
    </source>
</evidence>
<organism evidence="4 5">
    <name type="scientific">Tichowtungia aerotolerans</name>
    <dbReference type="NCBI Taxonomy" id="2697043"/>
    <lineage>
        <taxon>Bacteria</taxon>
        <taxon>Pseudomonadati</taxon>
        <taxon>Kiritimatiellota</taxon>
        <taxon>Tichowtungiia</taxon>
        <taxon>Tichowtungiales</taxon>
        <taxon>Tichowtungiaceae</taxon>
        <taxon>Tichowtungia</taxon>
    </lineage>
</organism>
<dbReference type="RefSeq" id="WP_160628784.1">
    <property type="nucleotide sequence ID" value="NZ_CP047593.1"/>
</dbReference>
<protein>
    <submittedName>
        <fullName evidence="4">Response regulator</fullName>
    </submittedName>
</protein>
<dbReference type="InterPro" id="IPR001789">
    <property type="entry name" value="Sig_transdc_resp-reg_receiver"/>
</dbReference>
<reference evidence="4 5" key="1">
    <citation type="submission" date="2020-01" db="EMBL/GenBank/DDBJ databases">
        <title>Ponticoccus aerotolerans gen. nov., sp. nov., an anaerobic bacterium and proposal of Ponticoccusceae fam. nov., Ponticoccusles ord. nov. and Ponticoccuse classis nov. in the phylum Kiritimatiellaeota.</title>
        <authorList>
            <person name="Zhou L.Y."/>
            <person name="Du Z.J."/>
        </authorList>
    </citation>
    <scope>NUCLEOTIDE SEQUENCE [LARGE SCALE GENOMIC DNA]</scope>
    <source>
        <strain evidence="4 5">S-5007</strain>
    </source>
</reference>
<keyword evidence="5" id="KW-1185">Reference proteome</keyword>
<name>A0A6P1M6F8_9BACT</name>
<dbReference type="Gene3D" id="3.40.50.2300">
    <property type="match status" value="1"/>
</dbReference>
<dbReference type="SUPFAM" id="SSF52172">
    <property type="entry name" value="CheY-like"/>
    <property type="match status" value="1"/>
</dbReference>
<dbReference type="PANTHER" id="PTHR44591">
    <property type="entry name" value="STRESS RESPONSE REGULATOR PROTEIN 1"/>
    <property type="match status" value="1"/>
</dbReference>
<dbReference type="Proteomes" id="UP000464954">
    <property type="component" value="Chromosome"/>
</dbReference>
<dbReference type="AlphaFoldDB" id="A0A6P1M6F8"/>
<dbReference type="InterPro" id="IPR050595">
    <property type="entry name" value="Bact_response_regulator"/>
</dbReference>
<dbReference type="PANTHER" id="PTHR44591:SF3">
    <property type="entry name" value="RESPONSE REGULATORY DOMAIN-CONTAINING PROTEIN"/>
    <property type="match status" value="1"/>
</dbReference>